<comment type="caution">
    <text evidence="7">The sequence shown here is derived from an EMBL/GenBank/DDBJ whole genome shotgun (WGS) entry which is preliminary data.</text>
</comment>
<reference evidence="7" key="1">
    <citation type="submission" date="2020-10" db="EMBL/GenBank/DDBJ databases">
        <authorList>
            <person name="Gilroy R."/>
        </authorList>
    </citation>
    <scope>NUCLEOTIDE SEQUENCE</scope>
    <source>
        <strain evidence="7">B3-4054</strain>
    </source>
</reference>
<dbReference type="SUPFAM" id="SSF55120">
    <property type="entry name" value="Pseudouridine synthase"/>
    <property type="match status" value="1"/>
</dbReference>
<dbReference type="SUPFAM" id="SSF55174">
    <property type="entry name" value="Alpha-L RNA-binding motif"/>
    <property type="match status" value="1"/>
</dbReference>
<dbReference type="Pfam" id="PF01479">
    <property type="entry name" value="S4"/>
    <property type="match status" value="1"/>
</dbReference>
<protein>
    <recommendedName>
        <fullName evidence="4">Pseudouridine synthase</fullName>
        <ecNumber evidence="4">5.4.99.-</ecNumber>
    </recommendedName>
</protein>
<sequence>MSRRTAALNLPADPSCPPPSAAGGESSGIRLQVYLAHAGVASRRTSGAVILDGRVQVNGRPVTDKGFRVTPADTVCVDGKPVFPEQAKRYVLLNKPAGVVSTNADEQGRRTAVSLLAGAYRERLYNIGRLDMYSEGALLFTNDGGFARQISHPSSGIEKEYLAVTFRPCDPGLAPAFQQGIEIDGTFYQARRVLQLSARCLNIILIEGKNREIRRVFDFFGARIKKLQRIRIGCVRLGDLPSGAFRDLT</sequence>
<dbReference type="EMBL" id="JADIMS010000091">
    <property type="protein sequence ID" value="MBO8450489.1"/>
    <property type="molecule type" value="Genomic_DNA"/>
</dbReference>
<keyword evidence="3" id="KW-0694">RNA-binding</keyword>
<dbReference type="GO" id="GO:0000455">
    <property type="term" value="P:enzyme-directed rRNA pseudouridine synthesis"/>
    <property type="evidence" value="ECO:0007669"/>
    <property type="project" value="UniProtKB-ARBA"/>
</dbReference>
<dbReference type="CDD" id="cd00165">
    <property type="entry name" value="S4"/>
    <property type="match status" value="1"/>
</dbReference>
<dbReference type="InterPro" id="IPR036986">
    <property type="entry name" value="S4_RNA-bd_sf"/>
</dbReference>
<dbReference type="InterPro" id="IPR000748">
    <property type="entry name" value="PsdUridine_synth_RsuA/RluB/E/F"/>
</dbReference>
<comment type="similarity">
    <text evidence="1 4">Belongs to the pseudouridine synthase RsuA family.</text>
</comment>
<dbReference type="AlphaFoldDB" id="A0A9D9ET97"/>
<gene>
    <name evidence="7" type="ORF">IAA96_05220</name>
</gene>
<evidence type="ECO:0000313" key="7">
    <source>
        <dbReference type="EMBL" id="MBO8450489.1"/>
    </source>
</evidence>
<accession>A0A9D9ET97</accession>
<dbReference type="InterPro" id="IPR042092">
    <property type="entry name" value="PsdUridine_s_RsuA/RluB/E/F_cat"/>
</dbReference>
<dbReference type="InterPro" id="IPR018496">
    <property type="entry name" value="PsdUridine_synth_RsuA/RluB_CS"/>
</dbReference>
<reference evidence="7" key="2">
    <citation type="journal article" date="2021" name="PeerJ">
        <title>Extensive microbial diversity within the chicken gut microbiome revealed by metagenomics and culture.</title>
        <authorList>
            <person name="Gilroy R."/>
            <person name="Ravi A."/>
            <person name="Getino M."/>
            <person name="Pursley I."/>
            <person name="Horton D.L."/>
            <person name="Alikhan N.F."/>
            <person name="Baker D."/>
            <person name="Gharbi K."/>
            <person name="Hall N."/>
            <person name="Watson M."/>
            <person name="Adriaenssens E.M."/>
            <person name="Foster-Nyarko E."/>
            <person name="Jarju S."/>
            <person name="Secka A."/>
            <person name="Antonio M."/>
            <person name="Oren A."/>
            <person name="Chaudhuri R.R."/>
            <person name="La Ragione R."/>
            <person name="Hildebrand F."/>
            <person name="Pallen M.J."/>
        </authorList>
    </citation>
    <scope>NUCLEOTIDE SEQUENCE</scope>
    <source>
        <strain evidence="7">B3-4054</strain>
    </source>
</reference>
<dbReference type="NCBIfam" id="TIGR00093">
    <property type="entry name" value="pseudouridine synthase"/>
    <property type="match status" value="1"/>
</dbReference>
<dbReference type="Proteomes" id="UP000823616">
    <property type="component" value="Unassembled WGS sequence"/>
</dbReference>
<evidence type="ECO:0000313" key="8">
    <source>
        <dbReference type="Proteomes" id="UP000823616"/>
    </source>
</evidence>
<dbReference type="PROSITE" id="PS01149">
    <property type="entry name" value="PSI_RSU"/>
    <property type="match status" value="1"/>
</dbReference>
<organism evidence="7 8">
    <name type="scientific">Candidatus Avitreponema avistercoris</name>
    <dbReference type="NCBI Taxonomy" id="2840705"/>
    <lineage>
        <taxon>Bacteria</taxon>
        <taxon>Pseudomonadati</taxon>
        <taxon>Spirochaetota</taxon>
        <taxon>Spirochaetia</taxon>
        <taxon>Spirochaetales</taxon>
        <taxon>Candidatus Avitreponema</taxon>
    </lineage>
</organism>
<evidence type="ECO:0000256" key="1">
    <source>
        <dbReference type="ARBA" id="ARBA00008348"/>
    </source>
</evidence>
<feature type="non-terminal residue" evidence="7">
    <location>
        <position position="249"/>
    </location>
</feature>
<dbReference type="SMART" id="SM00363">
    <property type="entry name" value="S4"/>
    <property type="match status" value="1"/>
</dbReference>
<dbReference type="InterPro" id="IPR006145">
    <property type="entry name" value="PsdUridine_synth_RsuA/RluA"/>
</dbReference>
<dbReference type="InterPro" id="IPR020094">
    <property type="entry name" value="TruA/RsuA/RluB/E/F_N"/>
</dbReference>
<evidence type="ECO:0000256" key="3">
    <source>
        <dbReference type="PROSITE-ProRule" id="PRU00182"/>
    </source>
</evidence>
<proteinExistence type="inferred from homology"/>
<keyword evidence="2 4" id="KW-0413">Isomerase</keyword>
<feature type="domain" description="RNA-binding S4" evidence="6">
    <location>
        <begin position="29"/>
        <end position="88"/>
    </location>
</feature>
<dbReference type="InterPro" id="IPR002942">
    <property type="entry name" value="S4_RNA-bd"/>
</dbReference>
<dbReference type="Gene3D" id="3.30.70.1560">
    <property type="entry name" value="Alpha-L RNA-binding motif"/>
    <property type="match status" value="1"/>
</dbReference>
<dbReference type="PANTHER" id="PTHR47683">
    <property type="entry name" value="PSEUDOURIDINE SYNTHASE FAMILY PROTEIN-RELATED"/>
    <property type="match status" value="1"/>
</dbReference>
<dbReference type="Pfam" id="PF00849">
    <property type="entry name" value="PseudoU_synth_2"/>
    <property type="match status" value="1"/>
</dbReference>
<dbReference type="PROSITE" id="PS50889">
    <property type="entry name" value="S4"/>
    <property type="match status" value="1"/>
</dbReference>
<dbReference type="InterPro" id="IPR020103">
    <property type="entry name" value="PsdUridine_synth_cat_dom_sf"/>
</dbReference>
<dbReference type="InterPro" id="IPR050343">
    <property type="entry name" value="RsuA_PseudoU_synthase"/>
</dbReference>
<evidence type="ECO:0000256" key="2">
    <source>
        <dbReference type="ARBA" id="ARBA00023235"/>
    </source>
</evidence>
<dbReference type="GO" id="GO:0120159">
    <property type="term" value="F:rRNA pseudouridine synthase activity"/>
    <property type="evidence" value="ECO:0007669"/>
    <property type="project" value="UniProtKB-ARBA"/>
</dbReference>
<feature type="region of interest" description="Disordered" evidence="5">
    <location>
        <begin position="1"/>
        <end position="24"/>
    </location>
</feature>
<dbReference type="CDD" id="cd02870">
    <property type="entry name" value="PseudoU_synth_RsuA_like"/>
    <property type="match status" value="1"/>
</dbReference>
<dbReference type="EC" id="5.4.99.-" evidence="4"/>
<evidence type="ECO:0000256" key="4">
    <source>
        <dbReference type="RuleBase" id="RU003887"/>
    </source>
</evidence>
<name>A0A9D9ET97_9SPIR</name>
<evidence type="ECO:0000256" key="5">
    <source>
        <dbReference type="SAM" id="MobiDB-lite"/>
    </source>
</evidence>
<dbReference type="Gene3D" id="3.30.70.580">
    <property type="entry name" value="Pseudouridine synthase I, catalytic domain, N-terminal subdomain"/>
    <property type="match status" value="1"/>
</dbReference>
<evidence type="ECO:0000259" key="6">
    <source>
        <dbReference type="SMART" id="SM00363"/>
    </source>
</evidence>
<dbReference type="PANTHER" id="PTHR47683:SF2">
    <property type="entry name" value="RNA-BINDING S4 DOMAIN-CONTAINING PROTEIN"/>
    <property type="match status" value="1"/>
</dbReference>
<dbReference type="GO" id="GO:0003723">
    <property type="term" value="F:RNA binding"/>
    <property type="evidence" value="ECO:0007669"/>
    <property type="project" value="UniProtKB-KW"/>
</dbReference>
<dbReference type="Gene3D" id="3.10.290.10">
    <property type="entry name" value="RNA-binding S4 domain"/>
    <property type="match status" value="1"/>
</dbReference>